<dbReference type="NCBIfam" id="TIGR00333">
    <property type="entry name" value="nrdI"/>
    <property type="match status" value="1"/>
</dbReference>
<reference evidence="4 6" key="1">
    <citation type="submission" date="2015-09" db="EMBL/GenBank/DDBJ databases">
        <authorList>
            <person name="Rodrigo-Torres L."/>
            <person name="Arahal D.R."/>
        </authorList>
    </citation>
    <scope>NUCLEOTIDE SEQUENCE [LARGE SCALE GENOMIC DNA]</scope>
    <source>
        <strain evidence="4 6">CECT 5118</strain>
    </source>
</reference>
<dbReference type="AlphaFoldDB" id="A0A0P1FR53"/>
<protein>
    <recommendedName>
        <fullName evidence="3">Protein NrdI</fullName>
    </recommendedName>
</protein>
<reference evidence="5 7" key="2">
    <citation type="submission" date="2015-09" db="EMBL/GenBank/DDBJ databases">
        <authorList>
            <consortium name="Swine Surveillance"/>
        </authorList>
    </citation>
    <scope>NUCLEOTIDE SEQUENCE [LARGE SCALE GENOMIC DNA]</scope>
    <source>
        <strain evidence="5 7">5120</strain>
    </source>
</reference>
<evidence type="ECO:0000256" key="3">
    <source>
        <dbReference type="HAMAP-Rule" id="MF_00128"/>
    </source>
</evidence>
<dbReference type="PIRSF" id="PIRSF005087">
    <property type="entry name" value="NrdI"/>
    <property type="match status" value="1"/>
</dbReference>
<dbReference type="InterPro" id="IPR029039">
    <property type="entry name" value="Flavoprotein-like_sf"/>
</dbReference>
<comment type="function">
    <text evidence="1 3">Probably involved in ribonucleotide reductase function.</text>
</comment>
<dbReference type="Proteomes" id="UP000051887">
    <property type="component" value="Unassembled WGS sequence"/>
</dbReference>
<gene>
    <name evidence="3" type="primary">nrdI</name>
    <name evidence="4" type="ORF">TL5118_01035</name>
    <name evidence="5" type="ORF">TL5120_00581</name>
</gene>
<evidence type="ECO:0000256" key="1">
    <source>
        <dbReference type="ARBA" id="ARBA00003999"/>
    </source>
</evidence>
<dbReference type="Gene3D" id="3.40.50.360">
    <property type="match status" value="1"/>
</dbReference>
<evidence type="ECO:0000256" key="2">
    <source>
        <dbReference type="ARBA" id="ARBA00009942"/>
    </source>
</evidence>
<dbReference type="Proteomes" id="UP000051086">
    <property type="component" value="Unassembled WGS sequence"/>
</dbReference>
<organism evidence="5 7">
    <name type="scientific">Thalassovita autumnalis</name>
    <dbReference type="NCBI Taxonomy" id="2072972"/>
    <lineage>
        <taxon>Bacteria</taxon>
        <taxon>Pseudomonadati</taxon>
        <taxon>Pseudomonadota</taxon>
        <taxon>Alphaproteobacteria</taxon>
        <taxon>Rhodobacterales</taxon>
        <taxon>Roseobacteraceae</taxon>
        <taxon>Thalassovita</taxon>
    </lineage>
</organism>
<name>A0A0P1FR53_9RHOB</name>
<dbReference type="InterPro" id="IPR020852">
    <property type="entry name" value="RNR_Ib_NrdI_bac"/>
</dbReference>
<keyword evidence="6" id="KW-1185">Reference proteome</keyword>
<accession>A0A0P1FR53</accession>
<sequence>MSRQLPALVYYSSKSGNTHRFVTRLGLPAVRIAECLDAPLPDHSQLTDAFVLICPTYADGQGRGAVPKQVIRFLNDASRRERLVGVIGAGNRNFGATYALSGRIISEKCNVPLLYSFELAGTETDIARTRAGLEKLGDHLCSTAI</sequence>
<dbReference type="EMBL" id="CYSB01000021">
    <property type="protein sequence ID" value="CUH64831.1"/>
    <property type="molecule type" value="Genomic_DNA"/>
</dbReference>
<evidence type="ECO:0000313" key="7">
    <source>
        <dbReference type="Proteomes" id="UP000051887"/>
    </source>
</evidence>
<evidence type="ECO:0000313" key="4">
    <source>
        <dbReference type="EMBL" id="CUH64831.1"/>
    </source>
</evidence>
<comment type="similarity">
    <text evidence="2 3">Belongs to the NrdI family.</text>
</comment>
<proteinExistence type="inferred from homology"/>
<evidence type="ECO:0000313" key="5">
    <source>
        <dbReference type="EMBL" id="CUH70801.1"/>
    </source>
</evidence>
<dbReference type="Pfam" id="PF07972">
    <property type="entry name" value="Flavodoxin_NdrI"/>
    <property type="match status" value="1"/>
</dbReference>
<dbReference type="HAMAP" id="MF_00128">
    <property type="entry name" value="NrdI"/>
    <property type="match status" value="1"/>
</dbReference>
<dbReference type="PANTHER" id="PTHR37297:SF1">
    <property type="entry name" value="PROTEIN NRDI"/>
    <property type="match status" value="1"/>
</dbReference>
<dbReference type="InterPro" id="IPR004465">
    <property type="entry name" value="RNR_NrdI"/>
</dbReference>
<evidence type="ECO:0000313" key="6">
    <source>
        <dbReference type="Proteomes" id="UP000051086"/>
    </source>
</evidence>
<dbReference type="SUPFAM" id="SSF52218">
    <property type="entry name" value="Flavoproteins"/>
    <property type="match status" value="1"/>
</dbReference>
<dbReference type="PANTHER" id="PTHR37297">
    <property type="entry name" value="PROTEIN NRDI"/>
    <property type="match status" value="1"/>
</dbReference>
<dbReference type="GO" id="GO:0010181">
    <property type="term" value="F:FMN binding"/>
    <property type="evidence" value="ECO:0007669"/>
    <property type="project" value="InterPro"/>
</dbReference>
<dbReference type="EMBL" id="CYSC01000013">
    <property type="protein sequence ID" value="CUH70801.1"/>
    <property type="molecule type" value="Genomic_DNA"/>
</dbReference>